<gene>
    <name evidence="2" type="ORF">SS50377_15507</name>
    <name evidence="3" type="ORF">SS50377_24641</name>
</gene>
<reference evidence="3" key="2">
    <citation type="submission" date="2020-12" db="EMBL/GenBank/DDBJ databases">
        <title>New Spironucleus salmonicida genome in near-complete chromosomes.</title>
        <authorList>
            <person name="Xu F."/>
            <person name="Kurt Z."/>
            <person name="Jimenez-Gonzalez A."/>
            <person name="Astvaldsson A."/>
            <person name="Andersson J.O."/>
            <person name="Svard S.G."/>
        </authorList>
    </citation>
    <scope>NUCLEOTIDE SEQUENCE</scope>
    <source>
        <strain evidence="3">ATCC 50377</strain>
    </source>
</reference>
<dbReference type="Proteomes" id="UP000018208">
    <property type="component" value="Unassembled WGS sequence"/>
</dbReference>
<evidence type="ECO:0000256" key="1">
    <source>
        <dbReference type="SAM" id="Coils"/>
    </source>
</evidence>
<dbReference type="EMBL" id="KI546115">
    <property type="protein sequence ID" value="EST44510.1"/>
    <property type="molecule type" value="Genomic_DNA"/>
</dbReference>
<accession>V6LIS8</accession>
<protein>
    <submittedName>
        <fullName evidence="2">Uncharacterized protein</fullName>
    </submittedName>
</protein>
<feature type="coiled-coil region" evidence="1">
    <location>
        <begin position="138"/>
        <end position="165"/>
    </location>
</feature>
<organism evidence="2">
    <name type="scientific">Spironucleus salmonicida</name>
    <dbReference type="NCBI Taxonomy" id="348837"/>
    <lineage>
        <taxon>Eukaryota</taxon>
        <taxon>Metamonada</taxon>
        <taxon>Diplomonadida</taxon>
        <taxon>Hexamitidae</taxon>
        <taxon>Hexamitinae</taxon>
        <taxon>Spironucleus</taxon>
    </lineage>
</organism>
<evidence type="ECO:0000313" key="4">
    <source>
        <dbReference type="Proteomes" id="UP000018208"/>
    </source>
</evidence>
<evidence type="ECO:0000313" key="3">
    <source>
        <dbReference type="EMBL" id="KAH0572530.1"/>
    </source>
</evidence>
<reference evidence="2 3" key="1">
    <citation type="journal article" date="2014" name="PLoS Genet.">
        <title>The Genome of Spironucleus salmonicida Highlights a Fish Pathogen Adapted to Fluctuating Environments.</title>
        <authorList>
            <person name="Xu F."/>
            <person name="Jerlstrom-Hultqvist J."/>
            <person name="Einarsson E."/>
            <person name="Astvaldsson A."/>
            <person name="Svard S.G."/>
            <person name="Andersson J.O."/>
        </authorList>
    </citation>
    <scope>NUCLEOTIDE SEQUENCE</scope>
    <source>
        <strain evidence="3">ATCC 50377</strain>
    </source>
</reference>
<name>V6LIS8_9EUKA</name>
<dbReference type="VEuPathDB" id="GiardiaDB:SS50377_24641"/>
<evidence type="ECO:0000313" key="2">
    <source>
        <dbReference type="EMBL" id="EST44510.1"/>
    </source>
</evidence>
<proteinExistence type="predicted"/>
<keyword evidence="1" id="KW-0175">Coiled coil</keyword>
<dbReference type="AlphaFoldDB" id="V6LIS8"/>
<keyword evidence="4" id="KW-1185">Reference proteome</keyword>
<feature type="coiled-coil region" evidence="1">
    <location>
        <begin position="230"/>
        <end position="281"/>
    </location>
</feature>
<sequence>MTSTLNQLQSQFLDKISRTNFIINDVNQTITEQQDIKDDCLLQIQNQKQKNNQYIDTLLLQEQKDNILSVQKLEASQDEAERQLTNTVDIVNQNFNNKTDYIHYLELQLQKHFRTESELRMQLALKNKSVQALVNDSITQYEEKIDTLVIDNELLKKQVQHLSDQVKHLSTYNQTLVKEKQELGFSLKTAEHHIITSSQVVQDQSQYFNQSIVQQKDATEKEFGMFSKIYVELKEEKQGLEKSLSSKDQMIDVLSSQFKNMKEQNSAYKQYNKHLEREFEEIKSSQVLANQEIEILKSGSGNEMISKINALEATIAELQISTSQCQ</sequence>
<dbReference type="EMBL" id="AUWU02000005">
    <property type="protein sequence ID" value="KAH0572530.1"/>
    <property type="molecule type" value="Genomic_DNA"/>
</dbReference>